<evidence type="ECO:0000313" key="8">
    <source>
        <dbReference type="EMBL" id="MBS2549299.1"/>
    </source>
</evidence>
<accession>A0ABS5KTG7</accession>
<reference evidence="8 9" key="1">
    <citation type="submission" date="2020-02" db="EMBL/GenBank/DDBJ databases">
        <title>Acidophilic actinobacteria isolated from forest soil.</title>
        <authorList>
            <person name="Golinska P."/>
        </authorList>
    </citation>
    <scope>NUCLEOTIDE SEQUENCE [LARGE SCALE GENOMIC DNA]</scope>
    <source>
        <strain evidence="8 9">NL8</strain>
    </source>
</reference>
<comment type="caution">
    <text evidence="8">The sequence shown here is derived from an EMBL/GenBank/DDBJ whole genome shotgun (WGS) entry which is preliminary data.</text>
</comment>
<dbReference type="InterPro" id="IPR013325">
    <property type="entry name" value="RNA_pol_sigma_r2"/>
</dbReference>
<proteinExistence type="inferred from homology"/>
<organism evidence="8 9">
    <name type="scientific">Catenulispora pinistramenti</name>
    <dbReference type="NCBI Taxonomy" id="2705254"/>
    <lineage>
        <taxon>Bacteria</taxon>
        <taxon>Bacillati</taxon>
        <taxon>Actinomycetota</taxon>
        <taxon>Actinomycetes</taxon>
        <taxon>Catenulisporales</taxon>
        <taxon>Catenulisporaceae</taxon>
        <taxon>Catenulispora</taxon>
    </lineage>
</organism>
<sequence length="173" mass="20078">MALTEHEEQAFWEFVAGRRQQLVRTAYLLTGDHGHAEDFVQDALIRAHRNWRRIERADQPEVYVRRIIVNLANSWWRRALRHRTHVTWQPPDRPDEHDGHAAVDREDELWRALATLPPGMRAVIVLRYYEELTEAETAALLGKSLGTVKSQASRGLVRMRELLSAARAEVTAR</sequence>
<keyword evidence="5" id="KW-0804">Transcription</keyword>
<dbReference type="PANTHER" id="PTHR43133:SF50">
    <property type="entry name" value="ECF RNA POLYMERASE SIGMA FACTOR SIGM"/>
    <property type="match status" value="1"/>
</dbReference>
<dbReference type="InterPro" id="IPR039425">
    <property type="entry name" value="RNA_pol_sigma-70-like"/>
</dbReference>
<dbReference type="SUPFAM" id="SSF88946">
    <property type="entry name" value="Sigma2 domain of RNA polymerase sigma factors"/>
    <property type="match status" value="1"/>
</dbReference>
<dbReference type="InterPro" id="IPR036388">
    <property type="entry name" value="WH-like_DNA-bd_sf"/>
</dbReference>
<dbReference type="Pfam" id="PF04542">
    <property type="entry name" value="Sigma70_r2"/>
    <property type="match status" value="1"/>
</dbReference>
<evidence type="ECO:0000256" key="1">
    <source>
        <dbReference type="ARBA" id="ARBA00010641"/>
    </source>
</evidence>
<evidence type="ECO:0000256" key="4">
    <source>
        <dbReference type="ARBA" id="ARBA00023125"/>
    </source>
</evidence>
<gene>
    <name evidence="8" type="ORF">KGQ19_20760</name>
</gene>
<keyword evidence="4" id="KW-0238">DNA-binding</keyword>
<comment type="similarity">
    <text evidence="1">Belongs to the sigma-70 factor family. ECF subfamily.</text>
</comment>
<feature type="domain" description="RNA polymerase sigma-70 region 2" evidence="6">
    <location>
        <begin position="19"/>
        <end position="79"/>
    </location>
</feature>
<keyword evidence="9" id="KW-1185">Reference proteome</keyword>
<dbReference type="InterPro" id="IPR014325">
    <property type="entry name" value="RNA_pol_sigma-E_actinobac"/>
</dbReference>
<dbReference type="Gene3D" id="1.10.1740.10">
    <property type="match status" value="1"/>
</dbReference>
<dbReference type="Pfam" id="PF08281">
    <property type="entry name" value="Sigma70_r4_2"/>
    <property type="match status" value="1"/>
</dbReference>
<protein>
    <submittedName>
        <fullName evidence="8">SigE family RNA polymerase sigma factor</fullName>
    </submittedName>
</protein>
<dbReference type="PANTHER" id="PTHR43133">
    <property type="entry name" value="RNA POLYMERASE ECF-TYPE SIGMA FACTO"/>
    <property type="match status" value="1"/>
</dbReference>
<dbReference type="SUPFAM" id="SSF88659">
    <property type="entry name" value="Sigma3 and sigma4 domains of RNA polymerase sigma factors"/>
    <property type="match status" value="1"/>
</dbReference>
<evidence type="ECO:0000256" key="3">
    <source>
        <dbReference type="ARBA" id="ARBA00023082"/>
    </source>
</evidence>
<dbReference type="NCBIfam" id="TIGR02937">
    <property type="entry name" value="sigma70-ECF"/>
    <property type="match status" value="1"/>
</dbReference>
<dbReference type="InterPro" id="IPR014284">
    <property type="entry name" value="RNA_pol_sigma-70_dom"/>
</dbReference>
<feature type="domain" description="RNA polymerase sigma factor 70 region 4 type 2" evidence="7">
    <location>
        <begin position="107"/>
        <end position="159"/>
    </location>
</feature>
<dbReference type="Gene3D" id="1.10.10.10">
    <property type="entry name" value="Winged helix-like DNA-binding domain superfamily/Winged helix DNA-binding domain"/>
    <property type="match status" value="1"/>
</dbReference>
<dbReference type="NCBIfam" id="TIGR02983">
    <property type="entry name" value="SigE-fam_strep"/>
    <property type="match status" value="1"/>
</dbReference>
<keyword evidence="3" id="KW-0731">Sigma factor</keyword>
<dbReference type="Proteomes" id="UP000730482">
    <property type="component" value="Unassembled WGS sequence"/>
</dbReference>
<dbReference type="RefSeq" id="WP_212010862.1">
    <property type="nucleotide sequence ID" value="NZ_JAAFYZ010000068.1"/>
</dbReference>
<evidence type="ECO:0000259" key="7">
    <source>
        <dbReference type="Pfam" id="PF08281"/>
    </source>
</evidence>
<name>A0ABS5KTG7_9ACTN</name>
<dbReference type="EMBL" id="JAAFYZ010000068">
    <property type="protein sequence ID" value="MBS2549299.1"/>
    <property type="molecule type" value="Genomic_DNA"/>
</dbReference>
<evidence type="ECO:0000259" key="6">
    <source>
        <dbReference type="Pfam" id="PF04542"/>
    </source>
</evidence>
<evidence type="ECO:0000256" key="2">
    <source>
        <dbReference type="ARBA" id="ARBA00023015"/>
    </source>
</evidence>
<evidence type="ECO:0000256" key="5">
    <source>
        <dbReference type="ARBA" id="ARBA00023163"/>
    </source>
</evidence>
<dbReference type="InterPro" id="IPR013249">
    <property type="entry name" value="RNA_pol_sigma70_r4_t2"/>
</dbReference>
<dbReference type="InterPro" id="IPR007627">
    <property type="entry name" value="RNA_pol_sigma70_r2"/>
</dbReference>
<dbReference type="InterPro" id="IPR013324">
    <property type="entry name" value="RNA_pol_sigma_r3/r4-like"/>
</dbReference>
<evidence type="ECO:0000313" key="9">
    <source>
        <dbReference type="Proteomes" id="UP000730482"/>
    </source>
</evidence>
<keyword evidence="2" id="KW-0805">Transcription regulation</keyword>
<dbReference type="CDD" id="cd06171">
    <property type="entry name" value="Sigma70_r4"/>
    <property type="match status" value="1"/>
</dbReference>